<proteinExistence type="inferred from homology"/>
<dbReference type="InterPro" id="IPR013785">
    <property type="entry name" value="Aldolase_TIM"/>
</dbReference>
<dbReference type="InterPro" id="IPR020624">
    <property type="entry name" value="Schiff_base-form_aldolases_CS"/>
</dbReference>
<comment type="catalytic activity">
    <reaction evidence="11">
        <text>L-aspartate 4-semialdehyde + pyruvate = (2S,4S)-4-hydroxy-2,3,4,5-tetrahydrodipicolinate + H2O + H(+)</text>
        <dbReference type="Rhea" id="RHEA:34171"/>
        <dbReference type="ChEBI" id="CHEBI:15361"/>
        <dbReference type="ChEBI" id="CHEBI:15377"/>
        <dbReference type="ChEBI" id="CHEBI:15378"/>
        <dbReference type="ChEBI" id="CHEBI:67139"/>
        <dbReference type="ChEBI" id="CHEBI:537519"/>
        <dbReference type="EC" id="4.3.3.7"/>
    </reaction>
</comment>
<keyword evidence="7" id="KW-0220">Diaminopimelate biosynthesis</keyword>
<dbReference type="EMBL" id="JAQMWT010000344">
    <property type="protein sequence ID" value="KAJ8603815.1"/>
    <property type="molecule type" value="Genomic_DNA"/>
</dbReference>
<organism evidence="16 17">
    <name type="scientific">Chrysophaeum taylorii</name>
    <dbReference type="NCBI Taxonomy" id="2483200"/>
    <lineage>
        <taxon>Eukaryota</taxon>
        <taxon>Sar</taxon>
        <taxon>Stramenopiles</taxon>
        <taxon>Ochrophyta</taxon>
        <taxon>Pelagophyceae</taxon>
        <taxon>Pelagomonadales</taxon>
        <taxon>Pelagomonadaceae</taxon>
        <taxon>Chrysophaeum</taxon>
    </lineage>
</organism>
<dbReference type="HAMAP" id="MF_00418">
    <property type="entry name" value="DapA"/>
    <property type="match status" value="1"/>
</dbReference>
<dbReference type="GO" id="GO:0009089">
    <property type="term" value="P:lysine biosynthetic process via diaminopimelate"/>
    <property type="evidence" value="ECO:0007669"/>
    <property type="project" value="InterPro"/>
</dbReference>
<dbReference type="PANTHER" id="PTHR12128">
    <property type="entry name" value="DIHYDRODIPICOLINATE SYNTHASE"/>
    <property type="match status" value="1"/>
</dbReference>
<dbReference type="EC" id="4.3.3.7" evidence="4"/>
<evidence type="ECO:0000256" key="15">
    <source>
        <dbReference type="SAM" id="SignalP"/>
    </source>
</evidence>
<dbReference type="InterPro" id="IPR002220">
    <property type="entry name" value="DapA-like"/>
</dbReference>
<accession>A0AAD7UFX4</accession>
<dbReference type="PIRSF" id="PIRSF001365">
    <property type="entry name" value="DHDPS"/>
    <property type="match status" value="1"/>
</dbReference>
<dbReference type="Gene3D" id="3.20.20.70">
    <property type="entry name" value="Aldolase class I"/>
    <property type="match status" value="1"/>
</dbReference>
<dbReference type="CDD" id="cd00950">
    <property type="entry name" value="DHDPS"/>
    <property type="match status" value="1"/>
</dbReference>
<dbReference type="PANTHER" id="PTHR12128:SF66">
    <property type="entry name" value="4-HYDROXY-2-OXOGLUTARATE ALDOLASE, MITOCHONDRIAL"/>
    <property type="match status" value="1"/>
</dbReference>
<dbReference type="PROSITE" id="PS00666">
    <property type="entry name" value="DHDPS_2"/>
    <property type="match status" value="1"/>
</dbReference>
<keyword evidence="9 12" id="KW-0456">Lyase</keyword>
<keyword evidence="6" id="KW-0028">Amino-acid biosynthesis</keyword>
<evidence type="ECO:0000256" key="3">
    <source>
        <dbReference type="ARBA" id="ARBA00007592"/>
    </source>
</evidence>
<dbReference type="SUPFAM" id="SSF51569">
    <property type="entry name" value="Aldolase"/>
    <property type="match status" value="1"/>
</dbReference>
<evidence type="ECO:0000313" key="17">
    <source>
        <dbReference type="Proteomes" id="UP001230188"/>
    </source>
</evidence>
<protein>
    <recommendedName>
        <fullName evidence="4">4-hydroxy-tetrahydrodipicolinate synthase</fullName>
        <ecNumber evidence="4">4.3.3.7</ecNumber>
    </recommendedName>
</protein>
<dbReference type="NCBIfam" id="TIGR00674">
    <property type="entry name" value="dapA"/>
    <property type="match status" value="1"/>
</dbReference>
<evidence type="ECO:0000256" key="5">
    <source>
        <dbReference type="ARBA" id="ARBA00022490"/>
    </source>
</evidence>
<comment type="caution">
    <text evidence="16">The sequence shown here is derived from an EMBL/GenBank/DDBJ whole genome shotgun (WGS) entry which is preliminary data.</text>
</comment>
<keyword evidence="10" id="KW-0704">Schiff base</keyword>
<dbReference type="AlphaFoldDB" id="A0AAD7UFX4"/>
<dbReference type="GO" id="GO:0019877">
    <property type="term" value="P:diaminopimelate biosynthetic process"/>
    <property type="evidence" value="ECO:0007669"/>
    <property type="project" value="UniProtKB-KW"/>
</dbReference>
<evidence type="ECO:0000256" key="6">
    <source>
        <dbReference type="ARBA" id="ARBA00022605"/>
    </source>
</evidence>
<evidence type="ECO:0000256" key="13">
    <source>
        <dbReference type="PIRSR" id="PIRSR001365-1"/>
    </source>
</evidence>
<evidence type="ECO:0000256" key="8">
    <source>
        <dbReference type="ARBA" id="ARBA00023154"/>
    </source>
</evidence>
<evidence type="ECO:0000313" key="16">
    <source>
        <dbReference type="EMBL" id="KAJ8603815.1"/>
    </source>
</evidence>
<evidence type="ECO:0000256" key="14">
    <source>
        <dbReference type="PIRSR" id="PIRSR001365-2"/>
    </source>
</evidence>
<dbReference type="SMART" id="SM01130">
    <property type="entry name" value="DHDPS"/>
    <property type="match status" value="1"/>
</dbReference>
<reference evidence="16" key="1">
    <citation type="submission" date="2023-01" db="EMBL/GenBank/DDBJ databases">
        <title>Metagenome sequencing of chrysophaentin producing Chrysophaeum taylorii.</title>
        <authorList>
            <person name="Davison J."/>
            <person name="Bewley C."/>
        </authorList>
    </citation>
    <scope>NUCLEOTIDE SEQUENCE</scope>
    <source>
        <strain evidence="16">NIES-1699</strain>
    </source>
</reference>
<dbReference type="Proteomes" id="UP001230188">
    <property type="component" value="Unassembled WGS sequence"/>
</dbReference>
<evidence type="ECO:0000256" key="10">
    <source>
        <dbReference type="ARBA" id="ARBA00023270"/>
    </source>
</evidence>
<evidence type="ECO:0000256" key="7">
    <source>
        <dbReference type="ARBA" id="ARBA00022915"/>
    </source>
</evidence>
<gene>
    <name evidence="16" type="ORF">CTAYLR_000241</name>
</gene>
<comment type="similarity">
    <text evidence="3 12">Belongs to the DapA family.</text>
</comment>
<sequence>MLLLLLLFVAAAAFAPTTPSPPTTERRRVAQSAMPVVGESIVALVTPMASDGTLDLGALRALLEWHIESGTAGVVVLGTTGEASTLTVAEREAVLAETAKVVEGKMPMVVGTGTIDTDATIDTTRRAAALGADASLVVTPYYVKPTQRGMVAHFSKIADAVDIPMLLYNVPGRTGVDLKPETVGDLAAHPRIVGLKEATGDVSRVSALRAACGDDFVLVSGDDATSLDFVAAGGDGTISVTANVAPRAFQDVMTLGKKGDLDAAREMDASLAALHADLFCESNPIPVKWALQRMGRIPPGIRLPLTELAPDYHARVEAAMHAAGVVDLPPSSSSS</sequence>
<dbReference type="PROSITE" id="PS00665">
    <property type="entry name" value="DHDPS_1"/>
    <property type="match status" value="1"/>
</dbReference>
<comment type="function">
    <text evidence="1">Catalyzes the condensation of (S)-aspartate-beta-semialdehyde [(S)-ASA] and pyruvate to 4-hydroxy-tetrahydrodipicolinate (HTPA).</text>
</comment>
<keyword evidence="5" id="KW-0963">Cytoplasm</keyword>
<feature type="binding site" evidence="14">
    <location>
        <position position="80"/>
    </location>
    <ligand>
        <name>pyruvate</name>
        <dbReference type="ChEBI" id="CHEBI:15361"/>
    </ligand>
</feature>
<dbReference type="InterPro" id="IPR020625">
    <property type="entry name" value="Schiff_base-form_aldolases_AS"/>
</dbReference>
<keyword evidence="15" id="KW-0732">Signal</keyword>
<dbReference type="GO" id="GO:0008840">
    <property type="term" value="F:4-hydroxy-tetrahydrodipicolinate synthase activity"/>
    <property type="evidence" value="ECO:0007669"/>
    <property type="project" value="UniProtKB-EC"/>
</dbReference>
<feature type="chain" id="PRO_5042139612" description="4-hydroxy-tetrahydrodipicolinate synthase" evidence="15">
    <location>
        <begin position="20"/>
        <end position="335"/>
    </location>
</feature>
<keyword evidence="8" id="KW-0457">Lysine biosynthesis</keyword>
<dbReference type="InterPro" id="IPR005263">
    <property type="entry name" value="DapA"/>
</dbReference>
<evidence type="ECO:0000256" key="9">
    <source>
        <dbReference type="ARBA" id="ARBA00023239"/>
    </source>
</evidence>
<evidence type="ECO:0000256" key="11">
    <source>
        <dbReference type="ARBA" id="ARBA00047836"/>
    </source>
</evidence>
<evidence type="ECO:0000256" key="2">
    <source>
        <dbReference type="ARBA" id="ARBA00005120"/>
    </source>
</evidence>
<feature type="signal peptide" evidence="15">
    <location>
        <begin position="1"/>
        <end position="19"/>
    </location>
</feature>
<feature type="binding site" evidence="14">
    <location>
        <position position="238"/>
    </location>
    <ligand>
        <name>pyruvate</name>
        <dbReference type="ChEBI" id="CHEBI:15361"/>
    </ligand>
</feature>
<keyword evidence="17" id="KW-1185">Reference proteome</keyword>
<evidence type="ECO:0000256" key="1">
    <source>
        <dbReference type="ARBA" id="ARBA00003294"/>
    </source>
</evidence>
<dbReference type="Pfam" id="PF00701">
    <property type="entry name" value="DHDPS"/>
    <property type="match status" value="1"/>
</dbReference>
<name>A0AAD7UFX4_9STRA</name>
<comment type="pathway">
    <text evidence="2">Amino-acid biosynthesis; L-lysine biosynthesis via DAP pathway; (S)-tetrahydrodipicolinate from L-aspartate: step 3/4.</text>
</comment>
<feature type="active site" description="Proton donor/acceptor" evidence="13">
    <location>
        <position position="168"/>
    </location>
</feature>
<feature type="active site" description="Schiff-base intermediate with substrate" evidence="13">
    <location>
        <position position="196"/>
    </location>
</feature>
<dbReference type="PRINTS" id="PR00146">
    <property type="entry name" value="DHPICSNTHASE"/>
</dbReference>
<evidence type="ECO:0000256" key="12">
    <source>
        <dbReference type="PIRNR" id="PIRNR001365"/>
    </source>
</evidence>
<evidence type="ECO:0000256" key="4">
    <source>
        <dbReference type="ARBA" id="ARBA00012086"/>
    </source>
</evidence>